<gene>
    <name evidence="7" type="primary">Dsec\GM25771</name>
    <name evidence="7" type="ORF">Dsec_GM25771</name>
</gene>
<dbReference type="STRING" id="7238.B4HM09"/>
<evidence type="ECO:0000256" key="5">
    <source>
        <dbReference type="SAM" id="Phobius"/>
    </source>
</evidence>
<dbReference type="Gene3D" id="3.30.750.24">
    <property type="entry name" value="STAS domain"/>
    <property type="match status" value="1"/>
</dbReference>
<feature type="transmembrane region" description="Helical" evidence="5">
    <location>
        <begin position="127"/>
        <end position="147"/>
    </location>
</feature>
<dbReference type="EMBL" id="CH480815">
    <property type="protein sequence ID" value="EDW42046.1"/>
    <property type="molecule type" value="Genomic_DNA"/>
</dbReference>
<keyword evidence="2 5" id="KW-0812">Transmembrane</keyword>
<sequence>MSIVKKLSFDERLYLTIGETENQYTMRWPRKHTFGLWPKGNGRNRSSGGATGGQTQAIVATIYDPGCEEKEKYTAQNGDDYYGQAQTVDLDVASKYSKPKEAHWLVRRIFFLSWITSYDREQAFADLIAGITLGLTIIPQSIAYAALAGLSSEYGLYSAFIGSIIYVFFGTIPQVSIGPTSLMAILTLQFCADKPVQVVIVLAFLAGLVELAMGVFQLGFIVSFIPAPVTKAFTSGTALIVVFAQIKNLLGVRMKGFPSIGDFFTNIRPTDAAMGISCMVVLLFLRLLSQVNFKQDTPVTRRLKKILWYISISRNALVVFFTGLLVFIWVKKSSIEAVPFALSSKVSSAMPTIKLPPFAFEYQNRTYVFTDILHELGSGIVVVPIVAVLANVAIAKAFVKDGNLDASQEMLTLGLCNIAGSFFSAMPTCGAFTRSAVSQASGVRTPMAGIYTGLIVLSALSILTPYFQYIPKASLSGSFNSSSHLYVKELWADHKEGLLQLGGQVSSFCLVAGVELSLLFGIVLSMVFILLRLGNPKFEVTLKQHESTYYVHIVPQSDVYYTGVDALRSELRGACRLYQNDFPVVLDCARFMQFDATFSEMLISVAKEMASHDVLLILQNMSLKVQQMLPVMGNVRFCQEDSQLSSHLQLEKEAPVLEAKL</sequence>
<feature type="transmembrane region" description="Helical" evidence="5">
    <location>
        <begin position="411"/>
        <end position="433"/>
    </location>
</feature>
<feature type="transmembrane region" description="Helical" evidence="5">
    <location>
        <begin position="271"/>
        <end position="288"/>
    </location>
</feature>
<accession>B4HM09</accession>
<dbReference type="GO" id="GO:0055085">
    <property type="term" value="P:transmembrane transport"/>
    <property type="evidence" value="ECO:0007669"/>
    <property type="project" value="InterPro"/>
</dbReference>
<proteinExistence type="predicted"/>
<feature type="transmembrane region" description="Helical" evidence="5">
    <location>
        <begin position="308"/>
        <end position="330"/>
    </location>
</feature>
<dbReference type="Pfam" id="PF00916">
    <property type="entry name" value="Sulfate_transp"/>
    <property type="match status" value="1"/>
</dbReference>
<evidence type="ECO:0000256" key="4">
    <source>
        <dbReference type="ARBA" id="ARBA00023136"/>
    </source>
</evidence>
<evidence type="ECO:0000313" key="8">
    <source>
        <dbReference type="Proteomes" id="UP000001292"/>
    </source>
</evidence>
<dbReference type="PANTHER" id="PTHR11814">
    <property type="entry name" value="SULFATE TRANSPORTER"/>
    <property type="match status" value="1"/>
</dbReference>
<feature type="transmembrane region" description="Helical" evidence="5">
    <location>
        <begin position="159"/>
        <end position="186"/>
    </location>
</feature>
<dbReference type="InterPro" id="IPR011547">
    <property type="entry name" value="SLC26A/SulP_dom"/>
</dbReference>
<feature type="transmembrane region" description="Helical" evidence="5">
    <location>
        <begin position="232"/>
        <end position="250"/>
    </location>
</feature>
<feature type="transmembrane region" description="Helical" evidence="5">
    <location>
        <begin position="445"/>
        <end position="467"/>
    </location>
</feature>
<evidence type="ECO:0000313" key="7">
    <source>
        <dbReference type="EMBL" id="EDW42046.1"/>
    </source>
</evidence>
<comment type="subcellular location">
    <subcellularLocation>
        <location evidence="1">Membrane</location>
        <topology evidence="1">Multi-pass membrane protein</topology>
    </subcellularLocation>
</comment>
<dbReference type="HOGENOM" id="CLU_003182_12_2_1"/>
<feature type="transmembrane region" description="Helical" evidence="5">
    <location>
        <begin position="505"/>
        <end position="531"/>
    </location>
</feature>
<protein>
    <submittedName>
        <fullName evidence="7">GM25771</fullName>
    </submittedName>
</protein>
<dbReference type="InterPro" id="IPR036513">
    <property type="entry name" value="STAS_dom_sf"/>
</dbReference>
<evidence type="ECO:0000256" key="2">
    <source>
        <dbReference type="ARBA" id="ARBA00022692"/>
    </source>
</evidence>
<evidence type="ECO:0000256" key="3">
    <source>
        <dbReference type="ARBA" id="ARBA00022989"/>
    </source>
</evidence>
<organism evidence="8">
    <name type="scientific">Drosophila sechellia</name>
    <name type="common">Fruit fly</name>
    <dbReference type="NCBI Taxonomy" id="7238"/>
    <lineage>
        <taxon>Eukaryota</taxon>
        <taxon>Metazoa</taxon>
        <taxon>Ecdysozoa</taxon>
        <taxon>Arthropoda</taxon>
        <taxon>Hexapoda</taxon>
        <taxon>Insecta</taxon>
        <taxon>Pterygota</taxon>
        <taxon>Neoptera</taxon>
        <taxon>Endopterygota</taxon>
        <taxon>Diptera</taxon>
        <taxon>Brachycera</taxon>
        <taxon>Muscomorpha</taxon>
        <taxon>Ephydroidea</taxon>
        <taxon>Drosophilidae</taxon>
        <taxon>Drosophila</taxon>
        <taxon>Sophophora</taxon>
    </lineage>
</organism>
<name>B4HM09_DROSE</name>
<reference evidence="7 8" key="1">
    <citation type="journal article" date="2007" name="Nature">
        <title>Evolution of genes and genomes on the Drosophila phylogeny.</title>
        <authorList>
            <consortium name="Drosophila 12 Genomes Consortium"/>
            <person name="Clark A.G."/>
            <person name="Eisen M.B."/>
            <person name="Smith D.R."/>
            <person name="Bergman C.M."/>
            <person name="Oliver B."/>
            <person name="Markow T.A."/>
            <person name="Kaufman T.C."/>
            <person name="Kellis M."/>
            <person name="Gelbart W."/>
            <person name="Iyer V.N."/>
            <person name="Pollard D.A."/>
            <person name="Sackton T.B."/>
            <person name="Larracuente A.M."/>
            <person name="Singh N.D."/>
            <person name="Abad J.P."/>
            <person name="Abt D.N."/>
            <person name="Adryan B."/>
            <person name="Aguade M."/>
            <person name="Akashi H."/>
            <person name="Anderson W.W."/>
            <person name="Aquadro C.F."/>
            <person name="Ardell D.H."/>
            <person name="Arguello R."/>
            <person name="Artieri C.G."/>
            <person name="Barbash D.A."/>
            <person name="Barker D."/>
            <person name="Barsanti P."/>
            <person name="Batterham P."/>
            <person name="Batzoglou S."/>
            <person name="Begun D."/>
            <person name="Bhutkar A."/>
            <person name="Blanco E."/>
            <person name="Bosak S.A."/>
            <person name="Bradley R.K."/>
            <person name="Brand A.D."/>
            <person name="Brent M.R."/>
            <person name="Brooks A.N."/>
            <person name="Brown R.H."/>
            <person name="Butlin R.K."/>
            <person name="Caggese C."/>
            <person name="Calvi B.R."/>
            <person name="Bernardo de Carvalho A."/>
            <person name="Caspi A."/>
            <person name="Castrezana S."/>
            <person name="Celniker S.E."/>
            <person name="Chang J.L."/>
            <person name="Chapple C."/>
            <person name="Chatterji S."/>
            <person name="Chinwalla A."/>
            <person name="Civetta A."/>
            <person name="Clifton S.W."/>
            <person name="Comeron J.M."/>
            <person name="Costello J.C."/>
            <person name="Coyne J.A."/>
            <person name="Daub J."/>
            <person name="David R.G."/>
            <person name="Delcher A.L."/>
            <person name="Delehaunty K."/>
            <person name="Do C.B."/>
            <person name="Ebling H."/>
            <person name="Edwards K."/>
            <person name="Eickbush T."/>
            <person name="Evans J.D."/>
            <person name="Filipski A."/>
            <person name="Findeiss S."/>
            <person name="Freyhult E."/>
            <person name="Fulton L."/>
            <person name="Fulton R."/>
            <person name="Garcia A.C."/>
            <person name="Gardiner A."/>
            <person name="Garfield D.A."/>
            <person name="Garvin B.E."/>
            <person name="Gibson G."/>
            <person name="Gilbert D."/>
            <person name="Gnerre S."/>
            <person name="Godfrey J."/>
            <person name="Good R."/>
            <person name="Gotea V."/>
            <person name="Gravely B."/>
            <person name="Greenberg A.J."/>
            <person name="Griffiths-Jones S."/>
            <person name="Gross S."/>
            <person name="Guigo R."/>
            <person name="Gustafson E.A."/>
            <person name="Haerty W."/>
            <person name="Hahn M.W."/>
            <person name="Halligan D.L."/>
            <person name="Halpern A.L."/>
            <person name="Halter G.M."/>
            <person name="Han M.V."/>
            <person name="Heger A."/>
            <person name="Hillier L."/>
            <person name="Hinrichs A.S."/>
            <person name="Holmes I."/>
            <person name="Hoskins R.A."/>
            <person name="Hubisz M.J."/>
            <person name="Hultmark D."/>
            <person name="Huntley M.A."/>
            <person name="Jaffe D.B."/>
            <person name="Jagadeeshan S."/>
            <person name="Jeck W.R."/>
            <person name="Johnson J."/>
            <person name="Jones C.D."/>
            <person name="Jordan W.C."/>
            <person name="Karpen G.H."/>
            <person name="Kataoka E."/>
            <person name="Keightley P.D."/>
            <person name="Kheradpour P."/>
            <person name="Kirkness E.F."/>
            <person name="Koerich L.B."/>
            <person name="Kristiansen K."/>
            <person name="Kudrna D."/>
            <person name="Kulathinal R.J."/>
            <person name="Kumar S."/>
            <person name="Kwok R."/>
            <person name="Lander E."/>
            <person name="Langley C.H."/>
            <person name="Lapoint R."/>
            <person name="Lazzaro B.P."/>
            <person name="Lee S.J."/>
            <person name="Levesque L."/>
            <person name="Li R."/>
            <person name="Lin C.F."/>
            <person name="Lin M.F."/>
            <person name="Lindblad-Toh K."/>
            <person name="Llopart A."/>
            <person name="Long M."/>
            <person name="Low L."/>
            <person name="Lozovsky E."/>
            <person name="Lu J."/>
            <person name="Luo M."/>
            <person name="Machado C.A."/>
            <person name="Makalowski W."/>
            <person name="Marzo M."/>
            <person name="Matsuda M."/>
            <person name="Matzkin L."/>
            <person name="McAllister B."/>
            <person name="McBride C.S."/>
            <person name="McKernan B."/>
            <person name="McKernan K."/>
            <person name="Mendez-Lago M."/>
            <person name="Minx P."/>
            <person name="Mollenhauer M.U."/>
            <person name="Montooth K."/>
            <person name="Mount S.M."/>
            <person name="Mu X."/>
            <person name="Myers E."/>
            <person name="Negre B."/>
            <person name="Newfeld S."/>
            <person name="Nielsen R."/>
            <person name="Noor M.A."/>
            <person name="O'Grady P."/>
            <person name="Pachter L."/>
            <person name="Papaceit M."/>
            <person name="Parisi M.J."/>
            <person name="Parisi M."/>
            <person name="Parts L."/>
            <person name="Pedersen J.S."/>
            <person name="Pesole G."/>
            <person name="Phillippy A.M."/>
            <person name="Ponting C.P."/>
            <person name="Pop M."/>
            <person name="Porcelli D."/>
            <person name="Powell J.R."/>
            <person name="Prohaska S."/>
            <person name="Pruitt K."/>
            <person name="Puig M."/>
            <person name="Quesneville H."/>
            <person name="Ram K.R."/>
            <person name="Rand D."/>
            <person name="Rasmussen M.D."/>
            <person name="Reed L.K."/>
            <person name="Reenan R."/>
            <person name="Reily A."/>
            <person name="Remington K.A."/>
            <person name="Rieger T.T."/>
            <person name="Ritchie M.G."/>
            <person name="Robin C."/>
            <person name="Rogers Y.H."/>
            <person name="Rohde C."/>
            <person name="Rozas J."/>
            <person name="Rubenfield M.J."/>
            <person name="Ruiz A."/>
            <person name="Russo S."/>
            <person name="Salzberg S.L."/>
            <person name="Sanchez-Gracia A."/>
            <person name="Saranga D.J."/>
            <person name="Sato H."/>
            <person name="Schaeffer S.W."/>
            <person name="Schatz M.C."/>
            <person name="Schlenke T."/>
            <person name="Schwartz R."/>
            <person name="Segarra C."/>
            <person name="Singh R.S."/>
            <person name="Sirot L."/>
            <person name="Sirota M."/>
            <person name="Sisneros N.B."/>
            <person name="Smith C.D."/>
            <person name="Smith T.F."/>
            <person name="Spieth J."/>
            <person name="Stage D.E."/>
            <person name="Stark A."/>
            <person name="Stephan W."/>
            <person name="Strausberg R.L."/>
            <person name="Strempel S."/>
            <person name="Sturgill D."/>
            <person name="Sutton G."/>
            <person name="Sutton G.G."/>
            <person name="Tao W."/>
            <person name="Teichmann S."/>
            <person name="Tobari Y.N."/>
            <person name="Tomimura Y."/>
            <person name="Tsolas J.M."/>
            <person name="Valente V.L."/>
            <person name="Venter E."/>
            <person name="Venter J.C."/>
            <person name="Vicario S."/>
            <person name="Vieira F.G."/>
            <person name="Vilella A.J."/>
            <person name="Villasante A."/>
            <person name="Walenz B."/>
            <person name="Wang J."/>
            <person name="Wasserman M."/>
            <person name="Watts T."/>
            <person name="Wilson D."/>
            <person name="Wilson R.K."/>
            <person name="Wing R.A."/>
            <person name="Wolfner M.F."/>
            <person name="Wong A."/>
            <person name="Wong G.K."/>
            <person name="Wu C.I."/>
            <person name="Wu G."/>
            <person name="Yamamoto D."/>
            <person name="Yang H.P."/>
            <person name="Yang S.P."/>
            <person name="Yorke J.A."/>
            <person name="Yoshida K."/>
            <person name="Zdobnov E."/>
            <person name="Zhang P."/>
            <person name="Zhang Y."/>
            <person name="Zimin A.V."/>
            <person name="Baldwin J."/>
            <person name="Abdouelleil A."/>
            <person name="Abdulkadir J."/>
            <person name="Abebe A."/>
            <person name="Abera B."/>
            <person name="Abreu J."/>
            <person name="Acer S.C."/>
            <person name="Aftuck L."/>
            <person name="Alexander A."/>
            <person name="An P."/>
            <person name="Anderson E."/>
            <person name="Anderson S."/>
            <person name="Arachi H."/>
            <person name="Azer M."/>
            <person name="Bachantsang P."/>
            <person name="Barry A."/>
            <person name="Bayul T."/>
            <person name="Berlin A."/>
            <person name="Bessette D."/>
            <person name="Bloom T."/>
            <person name="Blye J."/>
            <person name="Boguslavskiy L."/>
            <person name="Bonnet C."/>
            <person name="Boukhgalter B."/>
            <person name="Bourzgui I."/>
            <person name="Brown A."/>
            <person name="Cahill P."/>
            <person name="Channer S."/>
            <person name="Cheshatsang Y."/>
            <person name="Chuda L."/>
            <person name="Citroen M."/>
            <person name="Collymore A."/>
            <person name="Cooke P."/>
            <person name="Costello M."/>
            <person name="D'Aco K."/>
            <person name="Daza R."/>
            <person name="De Haan G."/>
            <person name="DeGray S."/>
            <person name="DeMaso C."/>
            <person name="Dhargay N."/>
            <person name="Dooley K."/>
            <person name="Dooley E."/>
            <person name="Doricent M."/>
            <person name="Dorje P."/>
            <person name="Dorjee K."/>
            <person name="Dupes A."/>
            <person name="Elong R."/>
            <person name="Falk J."/>
            <person name="Farina A."/>
            <person name="Faro S."/>
            <person name="Ferguson D."/>
            <person name="Fisher S."/>
            <person name="Foley C.D."/>
            <person name="Franke A."/>
            <person name="Friedrich D."/>
            <person name="Gadbois L."/>
            <person name="Gearin G."/>
            <person name="Gearin C.R."/>
            <person name="Giannoukos G."/>
            <person name="Goode T."/>
            <person name="Graham J."/>
            <person name="Grandbois E."/>
            <person name="Grewal S."/>
            <person name="Gyaltsen K."/>
            <person name="Hafez N."/>
            <person name="Hagos B."/>
            <person name="Hall J."/>
            <person name="Henson C."/>
            <person name="Hollinger A."/>
            <person name="Honan T."/>
            <person name="Huard M.D."/>
            <person name="Hughes L."/>
            <person name="Hurhula B."/>
            <person name="Husby M.E."/>
            <person name="Kamat A."/>
            <person name="Kanga B."/>
            <person name="Kashin S."/>
            <person name="Khazanovich D."/>
            <person name="Kisner P."/>
            <person name="Lance K."/>
            <person name="Lara M."/>
            <person name="Lee W."/>
            <person name="Lennon N."/>
            <person name="Letendre F."/>
            <person name="LeVine R."/>
            <person name="Lipovsky A."/>
            <person name="Liu X."/>
            <person name="Liu J."/>
            <person name="Liu S."/>
            <person name="Lokyitsang T."/>
            <person name="Lokyitsang Y."/>
            <person name="Lubonja R."/>
            <person name="Lui A."/>
            <person name="MacDonald P."/>
            <person name="Magnisalis V."/>
            <person name="Maru K."/>
            <person name="Matthews C."/>
            <person name="McCusker W."/>
            <person name="McDonough S."/>
            <person name="Mehta T."/>
            <person name="Meldrim J."/>
            <person name="Meneus L."/>
            <person name="Mihai O."/>
            <person name="Mihalev A."/>
            <person name="Mihova T."/>
            <person name="Mittelman R."/>
            <person name="Mlenga V."/>
            <person name="Montmayeur A."/>
            <person name="Mulrain L."/>
            <person name="Navidi A."/>
            <person name="Naylor J."/>
            <person name="Negash T."/>
            <person name="Nguyen T."/>
            <person name="Nguyen N."/>
            <person name="Nicol R."/>
            <person name="Norbu C."/>
            <person name="Norbu N."/>
            <person name="Novod N."/>
            <person name="O'Neill B."/>
            <person name="Osman S."/>
            <person name="Markiewicz E."/>
            <person name="Oyono O.L."/>
            <person name="Patti C."/>
            <person name="Phunkhang P."/>
            <person name="Pierre F."/>
            <person name="Priest M."/>
            <person name="Raghuraman S."/>
            <person name="Rege F."/>
            <person name="Reyes R."/>
            <person name="Rise C."/>
            <person name="Rogov P."/>
            <person name="Ross K."/>
            <person name="Ryan E."/>
            <person name="Settipalli S."/>
            <person name="Shea T."/>
            <person name="Sherpa N."/>
            <person name="Shi L."/>
            <person name="Shih D."/>
            <person name="Sparrow T."/>
            <person name="Spaulding J."/>
            <person name="Stalker J."/>
            <person name="Stange-Thomann N."/>
            <person name="Stavropoulos S."/>
            <person name="Stone C."/>
            <person name="Strader C."/>
            <person name="Tesfaye S."/>
            <person name="Thomson T."/>
            <person name="Thoulutsang Y."/>
            <person name="Thoulutsang D."/>
            <person name="Topham K."/>
            <person name="Topping I."/>
            <person name="Tsamla T."/>
            <person name="Vassiliev H."/>
            <person name="Vo A."/>
            <person name="Wangchuk T."/>
            <person name="Wangdi T."/>
            <person name="Weiand M."/>
            <person name="Wilkinson J."/>
            <person name="Wilson A."/>
            <person name="Yadav S."/>
            <person name="Young G."/>
            <person name="Yu Q."/>
            <person name="Zembek L."/>
            <person name="Zhong D."/>
            <person name="Zimmer A."/>
            <person name="Zwirko Z."/>
            <person name="Jaffe D.B."/>
            <person name="Alvarez P."/>
            <person name="Brockman W."/>
            <person name="Butler J."/>
            <person name="Chin C."/>
            <person name="Gnerre S."/>
            <person name="Grabherr M."/>
            <person name="Kleber M."/>
            <person name="Mauceli E."/>
            <person name="MacCallum I."/>
        </authorList>
    </citation>
    <scope>NUCLEOTIDE SEQUENCE [LARGE SCALE GENOMIC DNA]</scope>
    <source>
        <strain evidence="8">Rob3c / Tucson 14021-0248.25</strain>
    </source>
</reference>
<feature type="transmembrane region" description="Helical" evidence="5">
    <location>
        <begin position="198"/>
        <end position="226"/>
    </location>
</feature>
<keyword evidence="8" id="KW-1185">Reference proteome</keyword>
<dbReference type="InterPro" id="IPR001902">
    <property type="entry name" value="SLC26A/SulP_fam"/>
</dbReference>
<evidence type="ECO:0000256" key="1">
    <source>
        <dbReference type="ARBA" id="ARBA00004141"/>
    </source>
</evidence>
<dbReference type="GO" id="GO:0016020">
    <property type="term" value="C:membrane"/>
    <property type="evidence" value="ECO:0007669"/>
    <property type="project" value="UniProtKB-SubCell"/>
</dbReference>
<dbReference type="PhylomeDB" id="B4HM09"/>
<keyword evidence="4 5" id="KW-0472">Membrane</keyword>
<dbReference type="OMA" id="LKWITRE"/>
<feature type="domain" description="SLC26A/SulP transporter" evidence="6">
    <location>
        <begin position="125"/>
        <end position="477"/>
    </location>
</feature>
<keyword evidence="3 5" id="KW-1133">Transmembrane helix</keyword>
<dbReference type="Proteomes" id="UP000001292">
    <property type="component" value="Unassembled WGS sequence"/>
</dbReference>
<dbReference type="AlphaFoldDB" id="B4HM09"/>
<feature type="transmembrane region" description="Helical" evidence="5">
    <location>
        <begin position="379"/>
        <end position="399"/>
    </location>
</feature>
<evidence type="ECO:0000259" key="6">
    <source>
        <dbReference type="Pfam" id="PF00916"/>
    </source>
</evidence>